<accession>A0A1G7ETQ6</accession>
<reference evidence="2 3" key="1">
    <citation type="submission" date="2016-10" db="EMBL/GenBank/DDBJ databases">
        <authorList>
            <person name="de Groot N.N."/>
        </authorList>
    </citation>
    <scope>NUCLEOTIDE SEQUENCE [LARGE SCALE GENOMIC DNA]</scope>
    <source>
        <strain evidence="2 3">DSM 24015</strain>
    </source>
</reference>
<keyword evidence="3" id="KW-1185">Reference proteome</keyword>
<dbReference type="Proteomes" id="UP000198517">
    <property type="component" value="Unassembled WGS sequence"/>
</dbReference>
<evidence type="ECO:0000313" key="2">
    <source>
        <dbReference type="EMBL" id="SDE66815.1"/>
    </source>
</evidence>
<dbReference type="EMBL" id="FNAS01000017">
    <property type="protein sequence ID" value="SDE66815.1"/>
    <property type="molecule type" value="Genomic_DNA"/>
</dbReference>
<keyword evidence="1" id="KW-1133">Transmembrane helix</keyword>
<keyword evidence="1" id="KW-0472">Membrane</keyword>
<proteinExistence type="predicted"/>
<evidence type="ECO:0000313" key="3">
    <source>
        <dbReference type="Proteomes" id="UP000198517"/>
    </source>
</evidence>
<name>A0A1G7ETQ6_9FLAO</name>
<gene>
    <name evidence="2" type="ORF">SAMN05421544_11730</name>
</gene>
<evidence type="ECO:0000256" key="1">
    <source>
        <dbReference type="SAM" id="Phobius"/>
    </source>
</evidence>
<feature type="transmembrane region" description="Helical" evidence="1">
    <location>
        <begin position="7"/>
        <end position="32"/>
    </location>
</feature>
<sequence>MREVFSGFSFFIIFVAMFNYLSILAGIMYIAFGAEVLIYKFFAIKLDDMEAYPLGGLMVLYGFFRIARAIYRIKKSREDGF</sequence>
<organism evidence="2 3">
    <name type="scientific">Riemerella columbipharyngis</name>
    <dbReference type="NCBI Taxonomy" id="1071918"/>
    <lineage>
        <taxon>Bacteria</taxon>
        <taxon>Pseudomonadati</taxon>
        <taxon>Bacteroidota</taxon>
        <taxon>Flavobacteriia</taxon>
        <taxon>Flavobacteriales</taxon>
        <taxon>Weeksellaceae</taxon>
        <taxon>Riemerella</taxon>
    </lineage>
</organism>
<dbReference type="AlphaFoldDB" id="A0A1G7ETQ6"/>
<protein>
    <recommendedName>
        <fullName evidence="4">C4-dicarboxylate ABC transporter</fullName>
    </recommendedName>
</protein>
<evidence type="ECO:0008006" key="4">
    <source>
        <dbReference type="Google" id="ProtNLM"/>
    </source>
</evidence>
<dbReference type="STRING" id="1071918.SAMN05421544_11730"/>
<feature type="transmembrane region" description="Helical" evidence="1">
    <location>
        <begin position="52"/>
        <end position="71"/>
    </location>
</feature>
<keyword evidence="1" id="KW-0812">Transmembrane</keyword>